<dbReference type="Gene3D" id="2.170.130.10">
    <property type="entry name" value="TonB-dependent receptor, plug domain"/>
    <property type="match status" value="1"/>
</dbReference>
<evidence type="ECO:0000256" key="1">
    <source>
        <dbReference type="ARBA" id="ARBA00004571"/>
    </source>
</evidence>
<comment type="subcellular location">
    <subcellularLocation>
        <location evidence="1 8">Cell outer membrane</location>
        <topology evidence="1 8">Multi-pass membrane protein</topology>
    </subcellularLocation>
</comment>
<evidence type="ECO:0000256" key="8">
    <source>
        <dbReference type="PROSITE-ProRule" id="PRU01360"/>
    </source>
</evidence>
<evidence type="ECO:0000256" key="4">
    <source>
        <dbReference type="ARBA" id="ARBA00022692"/>
    </source>
</evidence>
<dbReference type="OrthoDB" id="9768177at2"/>
<dbReference type="SUPFAM" id="SSF56935">
    <property type="entry name" value="Porins"/>
    <property type="match status" value="1"/>
</dbReference>
<dbReference type="InterPro" id="IPR039426">
    <property type="entry name" value="TonB-dep_rcpt-like"/>
</dbReference>
<evidence type="ECO:0000313" key="12">
    <source>
        <dbReference type="EMBL" id="OUJ70552.1"/>
    </source>
</evidence>
<dbReference type="Gene3D" id="2.40.170.20">
    <property type="entry name" value="TonB-dependent receptor, beta-barrel domain"/>
    <property type="match status" value="1"/>
</dbReference>
<dbReference type="AlphaFoldDB" id="A0A243W7C8"/>
<dbReference type="GO" id="GO:0009279">
    <property type="term" value="C:cell outer membrane"/>
    <property type="evidence" value="ECO:0007669"/>
    <property type="project" value="UniProtKB-SubCell"/>
</dbReference>
<dbReference type="Pfam" id="PF13715">
    <property type="entry name" value="CarbopepD_reg_2"/>
    <property type="match status" value="1"/>
</dbReference>
<dbReference type="InterPro" id="IPR023996">
    <property type="entry name" value="TonB-dep_OMP_SusC/RagA"/>
</dbReference>
<keyword evidence="13" id="KW-1185">Reference proteome</keyword>
<dbReference type="InterPro" id="IPR012910">
    <property type="entry name" value="Plug_dom"/>
</dbReference>
<evidence type="ECO:0000259" key="10">
    <source>
        <dbReference type="Pfam" id="PF00593"/>
    </source>
</evidence>
<dbReference type="InterPro" id="IPR037066">
    <property type="entry name" value="Plug_dom_sf"/>
</dbReference>
<accession>A0A243W7C8</accession>
<evidence type="ECO:0000256" key="3">
    <source>
        <dbReference type="ARBA" id="ARBA00022452"/>
    </source>
</evidence>
<keyword evidence="4 8" id="KW-0812">Transmembrane</keyword>
<keyword evidence="2 8" id="KW-0813">Transport</keyword>
<comment type="caution">
    <text evidence="12">The sequence shown here is derived from an EMBL/GenBank/DDBJ whole genome shotgun (WGS) entry which is preliminary data.</text>
</comment>
<evidence type="ECO:0000256" key="2">
    <source>
        <dbReference type="ARBA" id="ARBA00022448"/>
    </source>
</evidence>
<dbReference type="SUPFAM" id="SSF49464">
    <property type="entry name" value="Carboxypeptidase regulatory domain-like"/>
    <property type="match status" value="1"/>
</dbReference>
<feature type="domain" description="TonB-dependent receptor-like beta-barrel" evidence="10">
    <location>
        <begin position="547"/>
        <end position="1115"/>
    </location>
</feature>
<comment type="similarity">
    <text evidence="8 9">Belongs to the TonB-dependent receptor family.</text>
</comment>
<dbReference type="EMBL" id="MTSE01000021">
    <property type="protein sequence ID" value="OUJ70552.1"/>
    <property type="molecule type" value="Genomic_DNA"/>
</dbReference>
<name>A0A243W7C8_9BACT</name>
<proteinExistence type="inferred from homology"/>
<protein>
    <recommendedName>
        <fullName evidence="14">SusC/RagA family TonB-linked outer membrane protein</fullName>
    </recommendedName>
</protein>
<sequence length="1159" mass="125816">MTLPNTRLCRRVVHTASLTMCTMLLHSPNNTASAQILAVNTVSQRTTAQPVQMVLLKDLLGRWEKEYGVTIFYESQLVHDKHVLGTNEAATLEGKLNNVLPQAQLAFKKLRADYYLVVDAQSTASTLGSANVSKAEDVTVSGRVTQAGGDPLPGVTVVVKGTTTGATTDANGAFSLSAPVGSTLVFSFVGYSRKEVPVTGATTSFNVSLAEDTQALNEVVVVGYGTQTRQQLTTSVASVGGQAISRQTVAGFDQALQGQAPGVQITAPTGSPGAAINVRIRGNTSVNLNNSPLYVIDGVPIVPQYDREIAIGNQTPNPLNSINPNDIESIDVLKDAAAAAIYGVRASNGVIVITTKHGKSGKPQVSLSMYYGVQQLRKKIDLLNNQQFAQFYNEARTNAGQLPAFTQDQINSLQYNTDWQDEMYRTAAIQNYQLGISGGTDKTRYYASGGYFKQDGIVRNSGFDRYSFKLNLDQQVSTKFRLGTNLNLSRSNTNGSVRSELGAGSSGTILGALAQIPTIPVRTADGLYGQNPFRQIDNPIGNLLETHNLASTDQVIGNLYAELDILKNLTLRSSAGLDYREQLENEFLSREYPGFQNQASSLRGSARTGNTRQAVWLWENTLTYRPNIGEGHDLTLLAGQSVQESDRFTSNAQVSGFPSNAVPYLSAGTQFTRPSTYEEQWGLMSFFGRANYSYEDKYLASLSLRADGTSRFSTKNKFGYFPALGLGWRLSKEEFFPQSKTVSNVKIRASVGVNGNQSVPIYGRFSTYSTNQNYQGSGSTIVGGIGPSLTVGNPDLKWETTYQYNGGLDLGFLSDRITVTFDAYMKRTKDLLLTVSLPYSAGVDNVTRNLGEVQNKGLELGINTQNVQSQNNGFTWNTSLNLSINRNEVLDLGTLANDQGQQVGRQIITNTNNNDFAITQKGSPLGAFYGYVTQGLFQSQAEIDAANQTAREKSGNASALYQSGAKPGDIRFADLNGDGVINGSDRKIIGNPNPKLQGGITNNFSYKGVELSVLFQGSFGNDIYNENRITTEGMSDAFNQTTRVLDRWTPTNTNTDVPRAVAGDPNQNNRFSTRFLEDGTYVRLKNLTLAYNLPANLTKKISSSNIRVYVTGQNLVTWTNYSGYDPEVSASPFAALGFGRDFGVYPQARTYTAGINVSF</sequence>
<dbReference type="Pfam" id="PF00593">
    <property type="entry name" value="TonB_dep_Rec_b-barrel"/>
    <property type="match status" value="1"/>
</dbReference>
<dbReference type="NCBIfam" id="TIGR04057">
    <property type="entry name" value="SusC_RagA_signa"/>
    <property type="match status" value="1"/>
</dbReference>
<dbReference type="Proteomes" id="UP000194873">
    <property type="component" value="Unassembled WGS sequence"/>
</dbReference>
<keyword evidence="6 8" id="KW-0472">Membrane</keyword>
<dbReference type="InterPro" id="IPR000531">
    <property type="entry name" value="Beta-barrel_TonB"/>
</dbReference>
<dbReference type="InterPro" id="IPR008969">
    <property type="entry name" value="CarboxyPept-like_regulatory"/>
</dbReference>
<dbReference type="FunFam" id="2.170.130.10:FF:000008">
    <property type="entry name" value="SusC/RagA family TonB-linked outer membrane protein"/>
    <property type="match status" value="1"/>
</dbReference>
<dbReference type="RefSeq" id="WP_086596591.1">
    <property type="nucleotide sequence ID" value="NZ_MTSE01000021.1"/>
</dbReference>
<dbReference type="Gene3D" id="2.60.40.1120">
    <property type="entry name" value="Carboxypeptidase-like, regulatory domain"/>
    <property type="match status" value="1"/>
</dbReference>
<feature type="domain" description="TonB-dependent receptor plug" evidence="11">
    <location>
        <begin position="230"/>
        <end position="350"/>
    </location>
</feature>
<dbReference type="InterPro" id="IPR023997">
    <property type="entry name" value="TonB-dep_OMP_SusC/RagA_CS"/>
</dbReference>
<evidence type="ECO:0000256" key="6">
    <source>
        <dbReference type="ARBA" id="ARBA00023136"/>
    </source>
</evidence>
<dbReference type="Pfam" id="PF07715">
    <property type="entry name" value="Plug"/>
    <property type="match status" value="1"/>
</dbReference>
<organism evidence="12 13">
    <name type="scientific">Hymenobacter crusticola</name>
    <dbReference type="NCBI Taxonomy" id="1770526"/>
    <lineage>
        <taxon>Bacteria</taxon>
        <taxon>Pseudomonadati</taxon>
        <taxon>Bacteroidota</taxon>
        <taxon>Cytophagia</taxon>
        <taxon>Cytophagales</taxon>
        <taxon>Hymenobacteraceae</taxon>
        <taxon>Hymenobacter</taxon>
    </lineage>
</organism>
<dbReference type="InterPro" id="IPR036942">
    <property type="entry name" value="Beta-barrel_TonB_sf"/>
</dbReference>
<evidence type="ECO:0000313" key="13">
    <source>
        <dbReference type="Proteomes" id="UP000194873"/>
    </source>
</evidence>
<keyword evidence="3 8" id="KW-1134">Transmembrane beta strand</keyword>
<dbReference type="PROSITE" id="PS52016">
    <property type="entry name" value="TONB_DEPENDENT_REC_3"/>
    <property type="match status" value="1"/>
</dbReference>
<reference evidence="12 13" key="1">
    <citation type="submission" date="2017-01" db="EMBL/GenBank/DDBJ databases">
        <title>A new Hymenobacter.</title>
        <authorList>
            <person name="Liang Y."/>
            <person name="Feng F."/>
        </authorList>
    </citation>
    <scope>NUCLEOTIDE SEQUENCE [LARGE SCALE GENOMIC DNA]</scope>
    <source>
        <strain evidence="12">MIMBbqt21</strain>
    </source>
</reference>
<evidence type="ECO:0000259" key="11">
    <source>
        <dbReference type="Pfam" id="PF07715"/>
    </source>
</evidence>
<keyword evidence="5 9" id="KW-0798">TonB box</keyword>
<evidence type="ECO:0000256" key="7">
    <source>
        <dbReference type="ARBA" id="ARBA00023237"/>
    </source>
</evidence>
<keyword evidence="7 8" id="KW-0998">Cell outer membrane</keyword>
<gene>
    <name evidence="12" type="ORF">BXP70_23640</name>
</gene>
<evidence type="ECO:0008006" key="14">
    <source>
        <dbReference type="Google" id="ProtNLM"/>
    </source>
</evidence>
<evidence type="ECO:0000256" key="9">
    <source>
        <dbReference type="RuleBase" id="RU003357"/>
    </source>
</evidence>
<evidence type="ECO:0000256" key="5">
    <source>
        <dbReference type="ARBA" id="ARBA00023077"/>
    </source>
</evidence>
<dbReference type="NCBIfam" id="TIGR04056">
    <property type="entry name" value="OMP_RagA_SusC"/>
    <property type="match status" value="1"/>
</dbReference>